<keyword evidence="1" id="KW-1133">Transmembrane helix</keyword>
<reference evidence="3 4" key="1">
    <citation type="submission" date="2024-08" db="EMBL/GenBank/DDBJ databases">
        <authorList>
            <person name="Cucini C."/>
            <person name="Frati F."/>
        </authorList>
    </citation>
    <scope>NUCLEOTIDE SEQUENCE [LARGE SCALE GENOMIC DNA]</scope>
</reference>
<evidence type="ECO:0000256" key="2">
    <source>
        <dbReference type="SAM" id="SignalP"/>
    </source>
</evidence>
<dbReference type="Proteomes" id="UP001642540">
    <property type="component" value="Unassembled WGS sequence"/>
</dbReference>
<accession>A0ABP1PYU1</accession>
<keyword evidence="1" id="KW-0472">Membrane</keyword>
<feature type="transmembrane region" description="Helical" evidence="1">
    <location>
        <begin position="573"/>
        <end position="591"/>
    </location>
</feature>
<protein>
    <recommendedName>
        <fullName evidence="5">Ferric-chelate reductase 1</fullName>
    </recommendedName>
</protein>
<evidence type="ECO:0008006" key="5">
    <source>
        <dbReference type="Google" id="ProtNLM"/>
    </source>
</evidence>
<keyword evidence="4" id="KW-1185">Reference proteome</keyword>
<organism evidence="3 4">
    <name type="scientific">Orchesella dallaii</name>
    <dbReference type="NCBI Taxonomy" id="48710"/>
    <lineage>
        <taxon>Eukaryota</taxon>
        <taxon>Metazoa</taxon>
        <taxon>Ecdysozoa</taxon>
        <taxon>Arthropoda</taxon>
        <taxon>Hexapoda</taxon>
        <taxon>Collembola</taxon>
        <taxon>Entomobryomorpha</taxon>
        <taxon>Entomobryoidea</taxon>
        <taxon>Orchesellidae</taxon>
        <taxon>Orchesellinae</taxon>
        <taxon>Orchesella</taxon>
    </lineage>
</organism>
<feature type="transmembrane region" description="Helical" evidence="1">
    <location>
        <begin position="528"/>
        <end position="553"/>
    </location>
</feature>
<feature type="transmembrane region" description="Helical" evidence="1">
    <location>
        <begin position="603"/>
        <end position="627"/>
    </location>
</feature>
<name>A0ABP1PYU1_9HEXA</name>
<keyword evidence="1" id="KW-0812">Transmembrane</keyword>
<feature type="transmembrane region" description="Helical" evidence="1">
    <location>
        <begin position="707"/>
        <end position="729"/>
    </location>
</feature>
<gene>
    <name evidence="3" type="ORF">ODALV1_LOCUS3294</name>
</gene>
<evidence type="ECO:0000256" key="1">
    <source>
        <dbReference type="SAM" id="Phobius"/>
    </source>
</evidence>
<dbReference type="CDD" id="cd08760">
    <property type="entry name" value="Cyt_b561_FRRS1_like"/>
    <property type="match status" value="1"/>
</dbReference>
<comment type="caution">
    <text evidence="3">The sequence shown here is derived from an EMBL/GenBank/DDBJ whole genome shotgun (WGS) entry which is preliminary data.</text>
</comment>
<evidence type="ECO:0000313" key="4">
    <source>
        <dbReference type="Proteomes" id="UP001642540"/>
    </source>
</evidence>
<feature type="transmembrane region" description="Helical" evidence="1">
    <location>
        <begin position="647"/>
        <end position="669"/>
    </location>
</feature>
<sequence length="774" mass="89348">MLLRIILLLQLFEFISHGPFHLLVEGHPTVQCAQTGASFLDRNDRSRSWNWRKGSFTIGARRFDSKYGGAMYSGFEIKGYLSDLFKEYDYSHEYQYCPYSVYHKSGWEIELCDAKDQRLKLRIQSVQQRKNGTGELITLHGWLHIEVEVVNTADSIRMIYAQMYDEHFNAIGEFVKDPSEQCPSNNPAEYVSPTEFQLLPCSAIGAREAEASQAVYMVHSDDLIDKSLKGSPFLPPKEMNRFVHFTWRMNEYWCSRHYRITPMIFVLTKKNLDNWRKVTNEGNTPDQEYSLRKLGDWKMYRKIPKFWLRPDWIGAADIMHPSRGPLQCNNPITIAPWIRELKDHTVKEEYLHPSNLYYVVYDDQIRISGSETCQQNPYFISNYAKFVGRCKGHKSKQTSHNNLHKCNTNPNSAEFQGLNIRFDKYKEYVNNLTVVRKETCERPCRAPHNVEDAINISGLEAVFTKPSIEVGYGLTHKSRQKASIARFYRGRKFHGVLCLLVTMFLMPVSNFVARYYKETYMRWQFKGIHVWFWAHVGGSIGSLGIVLTGQFAMAQTLDSWGRSKSPYAIFHHSLGWFSVFLLILMVMYGGFRSSMLGRRRMQMILHSTVGFLIYSFNILLILSSTYIPASPSLRQCDRDGLPTGFSVTAWMTVFWMGLDALFHVFLTALQMTADKTLRIKRPYCCPILPILDPNSHEDMRRSGLRKLLLYFYLFLSTVFTLIATIQLALKREPDGCMIGEMSCKAALGCSRVGLAMCRKLKYKICTGGSSLTLL</sequence>
<keyword evidence="2" id="KW-0732">Signal</keyword>
<dbReference type="EMBL" id="CAXLJM020000009">
    <property type="protein sequence ID" value="CAL8075832.1"/>
    <property type="molecule type" value="Genomic_DNA"/>
</dbReference>
<feature type="chain" id="PRO_5046573482" description="Ferric-chelate reductase 1" evidence="2">
    <location>
        <begin position="18"/>
        <end position="774"/>
    </location>
</feature>
<feature type="transmembrane region" description="Helical" evidence="1">
    <location>
        <begin position="493"/>
        <end position="516"/>
    </location>
</feature>
<proteinExistence type="predicted"/>
<evidence type="ECO:0000313" key="3">
    <source>
        <dbReference type="EMBL" id="CAL8075832.1"/>
    </source>
</evidence>
<feature type="signal peptide" evidence="2">
    <location>
        <begin position="1"/>
        <end position="17"/>
    </location>
</feature>